<comment type="subcellular location">
    <subcellularLocation>
        <location evidence="2">Cell membrane</location>
        <topology evidence="2">Multi-pass membrane protein</topology>
    </subcellularLocation>
</comment>
<dbReference type="PROSITE" id="PS50112">
    <property type="entry name" value="PAS"/>
    <property type="match status" value="1"/>
</dbReference>
<dbReference type="InterPro" id="IPR036890">
    <property type="entry name" value="HATPase_C_sf"/>
</dbReference>
<dbReference type="CDD" id="cd12915">
    <property type="entry name" value="PDC2_DGC_like"/>
    <property type="match status" value="1"/>
</dbReference>
<dbReference type="CDD" id="cd17546">
    <property type="entry name" value="REC_hyHK_CKI1_RcsC-like"/>
    <property type="match status" value="2"/>
</dbReference>
<feature type="domain" description="Histidine kinase" evidence="18">
    <location>
        <begin position="607"/>
        <end position="828"/>
    </location>
</feature>
<keyword evidence="4" id="KW-1003">Cell membrane</keyword>
<comment type="function">
    <text evidence="14">Member of the two-component regulatory system BvgS/BvgA. Phosphorylates BvgA via a four-step phosphorelay in response to environmental signals.</text>
</comment>
<dbReference type="InterPro" id="IPR011006">
    <property type="entry name" value="CheY-like_superfamily"/>
</dbReference>
<evidence type="ECO:0000256" key="17">
    <source>
        <dbReference type="PROSITE-ProRule" id="PRU00169"/>
    </source>
</evidence>
<dbReference type="Pfam" id="PF00512">
    <property type="entry name" value="HisKA"/>
    <property type="match status" value="1"/>
</dbReference>
<dbReference type="FunFam" id="3.30.565.10:FF:000010">
    <property type="entry name" value="Sensor histidine kinase RcsC"/>
    <property type="match status" value="1"/>
</dbReference>
<accession>A0A2I8EZV4</accession>
<dbReference type="Gene3D" id="2.10.70.100">
    <property type="match status" value="1"/>
</dbReference>
<dbReference type="SUPFAM" id="SSF47226">
    <property type="entry name" value="Histidine-containing phosphotransfer domain, HPT domain"/>
    <property type="match status" value="1"/>
</dbReference>
<dbReference type="CDD" id="cd00130">
    <property type="entry name" value="PAS"/>
    <property type="match status" value="2"/>
</dbReference>
<sequence length="1339" mass="146389">MASRVFSRISLPIRVTLFLVVVCALLIGSDVWRSVTSRQDQMEEMSVAAANLARAMAQHADDTIKQADTTLVGVVERVEHDGVNPVALDRLHRLFMQSVAELPQLNGLYLYDRDGKWLANSQPTLVTTFNNADREYFIYHRTHADRGPHIGMPVKSRSTGKWIVPVSRRIDGPDGQFAGVALATIDIEFFTRFYDSLDIGRYGAVALVADNGIMVVRRPFETRFIGKNIVDTMLFKVHRQSGEAGRFVSKSAQDGVTRLNSVRNLSQYPLFVAAALAQDEILAPWWSDTLWHAAGTTVLVLMLAVFGWRLVRNANARTRIERKLAASLETTRAILDTAVNPIITLDRSGVILTLNPAGEKAFGYAEREIAGKDVRVLVSATVNELFTRYASQFAENVDKDAREIASECELAGLRKDGSEFPIHVSTGTMVTGGERRFVCVITDMSEQIRERAELSEARDQLLLAADIAELGIWSWEFASDALRWNTRMFEIFGYASTPAEGLRFEHWLSRVYEEDRAPAVEKLEAAFAGEITAKHIHLPLYRIVLPDGEIRHIQTTFTVQRDVSGKPVGMTGVNHDVTEPRNIELRLRDAKQQADAANEAKSAFLANMSHEIRTPLNAVLGMLDLVQSTGLNERQGGYVVKAETAAKSLLGLLNDILDYSKIEAGKLQLDTHTFEIEPLMQDLGVVLSGNQYDKEVEVLFDISPDLPPVVIGDSLRLQQVLVNLAGNALKFTIKGQVVVSFTLLSRLDSGVRVRIAVTDSGIGISETQLTQIFEGFSQAEVSTTRRFGGTGLGLAISRRLVELMGGKLEVASELGKGSRFWFDINLGVSDVVPVDHFDLYQPRDRRLRVLVADDNGIAREVLSRTARALGWEADVVPGGISAVKLTSAAERENEGYDVILLDWRMPDLDGLAAARRIDEARAGRSTPAIVMITAYGQEVLAAAQESDDMPFDAFVTKPVTPKQLAQTVQRVLTGQKATHAKRKATPAPEGAGRLAGLTLLVVEDNPLNREVAEGLLSREGAQVALAESGLEGVEKVLTGTRVFDAVLMDMQMPDVDGLEATRLIRSHERFASLPIIAMTANATRADRDACLAAGMNDHVGKPIDVAQLVNALLAHTRASAAPESTANSRADDEPAVSELLERKESIVGRFGGSEDLIRKALGVFVSEMERHLDDLRDEAEQGGTGRSAALLHAIKGSAGTMGAKALADTAAALEHRVIEADDADEGQAAASVSHVDVDSLERLLLDSVARLRVVFGSKQSAHAADAAQLQTDEYRERLGRLLERLESSNLEALDLAETLAPHVPSALQPRFDRLLAEIEALDFVTAAASTREMLDNLTC</sequence>
<evidence type="ECO:0000259" key="21">
    <source>
        <dbReference type="PROSITE" id="PS50113"/>
    </source>
</evidence>
<feature type="modified residue" description="4-aspartylphosphate" evidence="17">
    <location>
        <position position="902"/>
    </location>
</feature>
<dbReference type="PANTHER" id="PTHR45339:SF1">
    <property type="entry name" value="HYBRID SIGNAL TRANSDUCTION HISTIDINE KINASE J"/>
    <property type="match status" value="1"/>
</dbReference>
<dbReference type="InterPro" id="IPR001789">
    <property type="entry name" value="Sig_transdc_resp-reg_receiver"/>
</dbReference>
<evidence type="ECO:0000256" key="15">
    <source>
        <dbReference type="ARBA" id="ARBA00070152"/>
    </source>
</evidence>
<feature type="domain" description="Response regulatory" evidence="19">
    <location>
        <begin position="998"/>
        <end position="1116"/>
    </location>
</feature>
<keyword evidence="8" id="KW-0547">Nucleotide-binding</keyword>
<dbReference type="InterPro" id="IPR036641">
    <property type="entry name" value="HPT_dom_sf"/>
</dbReference>
<dbReference type="SMART" id="SM00086">
    <property type="entry name" value="PAC"/>
    <property type="match status" value="2"/>
</dbReference>
<dbReference type="OrthoDB" id="9810730at2"/>
<dbReference type="EMBL" id="CP026113">
    <property type="protein sequence ID" value="AUT64304.1"/>
    <property type="molecule type" value="Genomic_DNA"/>
</dbReference>
<evidence type="ECO:0000259" key="19">
    <source>
        <dbReference type="PROSITE" id="PS50110"/>
    </source>
</evidence>
<dbReference type="SMART" id="SM00388">
    <property type="entry name" value="HisKA"/>
    <property type="match status" value="1"/>
</dbReference>
<dbReference type="PRINTS" id="PR00344">
    <property type="entry name" value="BCTRLSENSOR"/>
</dbReference>
<gene>
    <name evidence="23" type="ORF">C2L65_31930</name>
</gene>
<dbReference type="InterPro" id="IPR000014">
    <property type="entry name" value="PAS"/>
</dbReference>
<feature type="modified residue" description="4-aspartylphosphate" evidence="17">
    <location>
        <position position="1049"/>
    </location>
</feature>
<dbReference type="Pfam" id="PF08447">
    <property type="entry name" value="PAS_3"/>
    <property type="match status" value="1"/>
</dbReference>
<dbReference type="Gene3D" id="3.40.50.2300">
    <property type="match status" value="2"/>
</dbReference>
<dbReference type="EC" id="2.7.13.3" evidence="3"/>
<dbReference type="Pfam" id="PF22588">
    <property type="entry name" value="dCache_1_like"/>
    <property type="match status" value="1"/>
</dbReference>
<dbReference type="InterPro" id="IPR001610">
    <property type="entry name" value="PAC"/>
</dbReference>
<feature type="domain" description="Response regulatory" evidence="19">
    <location>
        <begin position="848"/>
        <end position="972"/>
    </location>
</feature>
<dbReference type="SMART" id="SM00091">
    <property type="entry name" value="PAS"/>
    <property type="match status" value="2"/>
</dbReference>
<dbReference type="CDD" id="cd00082">
    <property type="entry name" value="HisKA"/>
    <property type="match status" value="1"/>
</dbReference>
<evidence type="ECO:0000313" key="24">
    <source>
        <dbReference type="Proteomes" id="UP000243502"/>
    </source>
</evidence>
<dbReference type="RefSeq" id="WP_081921272.1">
    <property type="nucleotide sequence ID" value="NZ_CP026113.1"/>
</dbReference>
<organism evidence="23 24">
    <name type="scientific">Paraburkholderia terrae</name>
    <dbReference type="NCBI Taxonomy" id="311230"/>
    <lineage>
        <taxon>Bacteria</taxon>
        <taxon>Pseudomonadati</taxon>
        <taxon>Pseudomonadota</taxon>
        <taxon>Betaproteobacteria</taxon>
        <taxon>Burkholderiales</taxon>
        <taxon>Burkholderiaceae</taxon>
        <taxon>Paraburkholderia</taxon>
    </lineage>
</organism>
<evidence type="ECO:0000256" key="3">
    <source>
        <dbReference type="ARBA" id="ARBA00012438"/>
    </source>
</evidence>
<dbReference type="InterPro" id="IPR004358">
    <property type="entry name" value="Sig_transdc_His_kin-like_C"/>
</dbReference>
<dbReference type="SUPFAM" id="SSF55785">
    <property type="entry name" value="PYP-like sensor domain (PAS domain)"/>
    <property type="match status" value="2"/>
</dbReference>
<evidence type="ECO:0000256" key="1">
    <source>
        <dbReference type="ARBA" id="ARBA00000085"/>
    </source>
</evidence>
<keyword evidence="13" id="KW-0472">Membrane</keyword>
<evidence type="ECO:0000256" key="5">
    <source>
        <dbReference type="ARBA" id="ARBA00022553"/>
    </source>
</evidence>
<dbReference type="SMART" id="SM00448">
    <property type="entry name" value="REC"/>
    <property type="match status" value="2"/>
</dbReference>
<dbReference type="InterPro" id="IPR008207">
    <property type="entry name" value="Sig_transdc_His_kin_Hpt_dom"/>
</dbReference>
<dbReference type="InterPro" id="IPR013655">
    <property type="entry name" value="PAS_fold_3"/>
</dbReference>
<evidence type="ECO:0000256" key="13">
    <source>
        <dbReference type="ARBA" id="ARBA00023136"/>
    </source>
</evidence>
<evidence type="ECO:0000256" key="8">
    <source>
        <dbReference type="ARBA" id="ARBA00022741"/>
    </source>
</evidence>
<evidence type="ECO:0000259" key="20">
    <source>
        <dbReference type="PROSITE" id="PS50112"/>
    </source>
</evidence>
<name>A0A2I8EZV4_9BURK</name>
<dbReference type="SMART" id="SM00387">
    <property type="entry name" value="HATPase_c"/>
    <property type="match status" value="1"/>
</dbReference>
<dbReference type="PROSITE" id="PS50113">
    <property type="entry name" value="PAC"/>
    <property type="match status" value="1"/>
</dbReference>
<evidence type="ECO:0000256" key="7">
    <source>
        <dbReference type="ARBA" id="ARBA00022729"/>
    </source>
</evidence>
<dbReference type="NCBIfam" id="TIGR00229">
    <property type="entry name" value="sensory_box"/>
    <property type="match status" value="2"/>
</dbReference>
<dbReference type="GO" id="GO:0005886">
    <property type="term" value="C:plasma membrane"/>
    <property type="evidence" value="ECO:0007669"/>
    <property type="project" value="UniProtKB-SubCell"/>
</dbReference>
<evidence type="ECO:0000259" key="18">
    <source>
        <dbReference type="PROSITE" id="PS50109"/>
    </source>
</evidence>
<dbReference type="SUPFAM" id="SSF52172">
    <property type="entry name" value="CheY-like"/>
    <property type="match status" value="2"/>
</dbReference>
<dbReference type="KEGG" id="pter:C2L65_31930"/>
<dbReference type="Proteomes" id="UP000243502">
    <property type="component" value="Chromosome 3"/>
</dbReference>
<evidence type="ECO:0000256" key="9">
    <source>
        <dbReference type="ARBA" id="ARBA00022840"/>
    </source>
</evidence>
<keyword evidence="11" id="KW-0902">Two-component regulatory system</keyword>
<dbReference type="InterPro" id="IPR036097">
    <property type="entry name" value="HisK_dim/P_sf"/>
</dbReference>
<feature type="domain" description="PAC" evidence="21">
    <location>
        <begin position="534"/>
        <end position="589"/>
    </location>
</feature>
<keyword evidence="7" id="KW-0732">Signal</keyword>
<comment type="catalytic activity">
    <reaction evidence="1">
        <text>ATP + protein L-histidine = ADP + protein N-phospho-L-histidine.</text>
        <dbReference type="EC" id="2.7.13.3"/>
    </reaction>
</comment>
<evidence type="ECO:0000259" key="22">
    <source>
        <dbReference type="PROSITE" id="PS50894"/>
    </source>
</evidence>
<dbReference type="Pfam" id="PF01627">
    <property type="entry name" value="Hpt"/>
    <property type="match status" value="1"/>
</dbReference>
<protein>
    <recommendedName>
        <fullName evidence="15">Virulence sensor protein BvgS</fullName>
        <ecNumber evidence="3">2.7.13.3</ecNumber>
    </recommendedName>
</protein>
<dbReference type="Gene3D" id="3.30.565.10">
    <property type="entry name" value="Histidine kinase-like ATPase, C-terminal domain"/>
    <property type="match status" value="1"/>
</dbReference>
<dbReference type="InterPro" id="IPR054327">
    <property type="entry name" value="His-kinase-like_sensor"/>
</dbReference>
<proteinExistence type="predicted"/>
<keyword evidence="12" id="KW-0843">Virulence</keyword>
<dbReference type="InterPro" id="IPR035965">
    <property type="entry name" value="PAS-like_dom_sf"/>
</dbReference>
<feature type="modified residue" description="Phosphohistidine" evidence="16">
    <location>
        <position position="1192"/>
    </location>
</feature>
<evidence type="ECO:0000256" key="2">
    <source>
        <dbReference type="ARBA" id="ARBA00004651"/>
    </source>
</evidence>
<dbReference type="InterPro" id="IPR003661">
    <property type="entry name" value="HisK_dim/P_dom"/>
</dbReference>
<feature type="domain" description="PAS" evidence="20">
    <location>
        <begin position="327"/>
        <end position="372"/>
    </location>
</feature>
<dbReference type="InterPro" id="IPR005467">
    <property type="entry name" value="His_kinase_dom"/>
</dbReference>
<dbReference type="PROSITE" id="PS50894">
    <property type="entry name" value="HPT"/>
    <property type="match status" value="1"/>
</dbReference>
<keyword evidence="9" id="KW-0067">ATP-binding</keyword>
<dbReference type="Gene3D" id="3.30.450.20">
    <property type="entry name" value="PAS domain"/>
    <property type="match status" value="4"/>
</dbReference>
<dbReference type="Gene3D" id="1.20.120.160">
    <property type="entry name" value="HPT domain"/>
    <property type="match status" value="1"/>
</dbReference>
<dbReference type="PANTHER" id="PTHR45339">
    <property type="entry name" value="HYBRID SIGNAL TRANSDUCTION HISTIDINE KINASE J"/>
    <property type="match status" value="1"/>
</dbReference>
<evidence type="ECO:0000256" key="14">
    <source>
        <dbReference type="ARBA" id="ARBA00058004"/>
    </source>
</evidence>
<evidence type="ECO:0000256" key="4">
    <source>
        <dbReference type="ARBA" id="ARBA00022475"/>
    </source>
</evidence>
<keyword evidence="5 17" id="KW-0597">Phosphoprotein</keyword>
<dbReference type="CDD" id="cd16922">
    <property type="entry name" value="HATPase_EvgS-ArcB-TorS-like"/>
    <property type="match status" value="1"/>
</dbReference>
<feature type="domain" description="HPt" evidence="22">
    <location>
        <begin position="1153"/>
        <end position="1258"/>
    </location>
</feature>
<evidence type="ECO:0000256" key="10">
    <source>
        <dbReference type="ARBA" id="ARBA00022989"/>
    </source>
</evidence>
<dbReference type="Gene3D" id="1.10.287.130">
    <property type="match status" value="1"/>
</dbReference>
<dbReference type="Pfam" id="PF00072">
    <property type="entry name" value="Response_reg"/>
    <property type="match status" value="2"/>
</dbReference>
<dbReference type="PROSITE" id="PS50109">
    <property type="entry name" value="HIS_KIN"/>
    <property type="match status" value="1"/>
</dbReference>
<dbReference type="InterPro" id="IPR013767">
    <property type="entry name" value="PAS_fold"/>
</dbReference>
<dbReference type="SUPFAM" id="SSF55874">
    <property type="entry name" value="ATPase domain of HSP90 chaperone/DNA topoisomerase II/histidine kinase"/>
    <property type="match status" value="1"/>
</dbReference>
<evidence type="ECO:0000256" key="6">
    <source>
        <dbReference type="ARBA" id="ARBA00022692"/>
    </source>
</evidence>
<dbReference type="GO" id="GO:0005524">
    <property type="term" value="F:ATP binding"/>
    <property type="evidence" value="ECO:0007669"/>
    <property type="project" value="UniProtKB-KW"/>
</dbReference>
<dbReference type="GO" id="GO:0006355">
    <property type="term" value="P:regulation of DNA-templated transcription"/>
    <property type="evidence" value="ECO:0007669"/>
    <property type="project" value="InterPro"/>
</dbReference>
<dbReference type="InterPro" id="IPR000700">
    <property type="entry name" value="PAS-assoc_C"/>
</dbReference>
<dbReference type="SUPFAM" id="SSF47384">
    <property type="entry name" value="Homodimeric domain of signal transducing histidine kinase"/>
    <property type="match status" value="1"/>
</dbReference>
<evidence type="ECO:0000256" key="12">
    <source>
        <dbReference type="ARBA" id="ARBA00023026"/>
    </source>
</evidence>
<dbReference type="Pfam" id="PF02518">
    <property type="entry name" value="HATPase_c"/>
    <property type="match status" value="1"/>
</dbReference>
<dbReference type="GO" id="GO:0000155">
    <property type="term" value="F:phosphorelay sensor kinase activity"/>
    <property type="evidence" value="ECO:0007669"/>
    <property type="project" value="InterPro"/>
</dbReference>
<keyword evidence="6" id="KW-0812">Transmembrane</keyword>
<dbReference type="PROSITE" id="PS50110">
    <property type="entry name" value="RESPONSE_REGULATORY"/>
    <property type="match status" value="2"/>
</dbReference>
<keyword evidence="10" id="KW-1133">Transmembrane helix</keyword>
<dbReference type="InterPro" id="IPR003594">
    <property type="entry name" value="HATPase_dom"/>
</dbReference>
<dbReference type="Pfam" id="PF00989">
    <property type="entry name" value="PAS"/>
    <property type="match status" value="1"/>
</dbReference>
<dbReference type="CDD" id="cd12914">
    <property type="entry name" value="PDC1_DGC_like"/>
    <property type="match status" value="1"/>
</dbReference>
<evidence type="ECO:0000313" key="23">
    <source>
        <dbReference type="EMBL" id="AUT64304.1"/>
    </source>
</evidence>
<evidence type="ECO:0000256" key="11">
    <source>
        <dbReference type="ARBA" id="ARBA00023012"/>
    </source>
</evidence>
<evidence type="ECO:0000256" key="16">
    <source>
        <dbReference type="PROSITE-ProRule" id="PRU00110"/>
    </source>
</evidence>
<reference evidence="23 24" key="1">
    <citation type="submission" date="2018-01" db="EMBL/GenBank/DDBJ databases">
        <title>Species boundaries and ecological features among Paraburkholderia terrae DSMZ17804T, P. hospita DSMZ17164T and P. caribensis DSMZ13236T.</title>
        <authorList>
            <person name="Pratama A.A."/>
        </authorList>
    </citation>
    <scope>NUCLEOTIDE SEQUENCE [LARGE SCALE GENOMIC DNA]</scope>
    <source>
        <strain evidence="23 24">DSM 17804</strain>
    </source>
</reference>